<evidence type="ECO:0000313" key="3">
    <source>
        <dbReference type="Proteomes" id="UP000240357"/>
    </source>
</evidence>
<feature type="compositionally biased region" description="Basic and acidic residues" evidence="1">
    <location>
        <begin position="174"/>
        <end position="191"/>
    </location>
</feature>
<sequence>MKTDYLESVIKQFEYYKMLGEKTFDQIPAEKLFWQYNTDSNSIAIIVKHLWGNMLSRWTNFLTTDGEKEWRNRDAEFENDIASKEEMLQKWQEGWKVFLDTLYALSEADLAQTIYIRHQGHSVMEAINRQLAHYSYHVGQIVFIGKMCAEQWNSLSIPKGNSKQYNADKFSQPKHQEHFTDEFLRKSENNA</sequence>
<keyword evidence="3" id="KW-1185">Reference proteome</keyword>
<accession>A0A2T2YBC6</accession>
<protein>
    <recommendedName>
        <fullName evidence="4">DUF1572 domain-containing protein</fullName>
    </recommendedName>
</protein>
<dbReference type="Pfam" id="PF07609">
    <property type="entry name" value="DUF1572"/>
    <property type="match status" value="1"/>
</dbReference>
<dbReference type="InterPro" id="IPR011466">
    <property type="entry name" value="DUF1572"/>
</dbReference>
<evidence type="ECO:0008006" key="4">
    <source>
        <dbReference type="Google" id="ProtNLM"/>
    </source>
</evidence>
<dbReference type="OrthoDB" id="68731at2"/>
<proteinExistence type="predicted"/>
<dbReference type="InterPro" id="IPR034660">
    <property type="entry name" value="DinB/YfiT-like"/>
</dbReference>
<comment type="caution">
    <text evidence="2">The sequence shown here is derived from an EMBL/GenBank/DDBJ whole genome shotgun (WGS) entry which is preliminary data.</text>
</comment>
<feature type="region of interest" description="Disordered" evidence="1">
    <location>
        <begin position="163"/>
        <end position="191"/>
    </location>
</feature>
<evidence type="ECO:0000256" key="1">
    <source>
        <dbReference type="SAM" id="MobiDB-lite"/>
    </source>
</evidence>
<dbReference type="Proteomes" id="UP000240357">
    <property type="component" value="Unassembled WGS sequence"/>
</dbReference>
<gene>
    <name evidence="2" type="ORF">AHMF7605_04470</name>
</gene>
<evidence type="ECO:0000313" key="2">
    <source>
        <dbReference type="EMBL" id="PSR52831.1"/>
    </source>
</evidence>
<dbReference type="AlphaFoldDB" id="A0A2T2YBC6"/>
<dbReference type="Gene3D" id="1.20.120.450">
    <property type="entry name" value="dinb family like domain"/>
    <property type="match status" value="1"/>
</dbReference>
<organism evidence="2 3">
    <name type="scientific">Adhaeribacter arboris</name>
    <dbReference type="NCBI Taxonomy" id="2072846"/>
    <lineage>
        <taxon>Bacteria</taxon>
        <taxon>Pseudomonadati</taxon>
        <taxon>Bacteroidota</taxon>
        <taxon>Cytophagia</taxon>
        <taxon>Cytophagales</taxon>
        <taxon>Hymenobacteraceae</taxon>
        <taxon>Adhaeribacter</taxon>
    </lineage>
</organism>
<dbReference type="RefSeq" id="WP_106926845.1">
    <property type="nucleotide sequence ID" value="NZ_PYFT01000001.1"/>
</dbReference>
<name>A0A2T2YBC6_9BACT</name>
<dbReference type="EMBL" id="PYFT01000001">
    <property type="protein sequence ID" value="PSR52831.1"/>
    <property type="molecule type" value="Genomic_DNA"/>
</dbReference>
<reference evidence="2 3" key="1">
    <citation type="submission" date="2018-03" db="EMBL/GenBank/DDBJ databases">
        <title>Adhaeribacter sp. HMF7605 Genome sequencing and assembly.</title>
        <authorList>
            <person name="Kang H."/>
            <person name="Kang J."/>
            <person name="Cha I."/>
            <person name="Kim H."/>
            <person name="Joh K."/>
        </authorList>
    </citation>
    <scope>NUCLEOTIDE SEQUENCE [LARGE SCALE GENOMIC DNA]</scope>
    <source>
        <strain evidence="2 3">HMF7605</strain>
    </source>
</reference>
<dbReference type="SUPFAM" id="SSF109854">
    <property type="entry name" value="DinB/YfiT-like putative metalloenzymes"/>
    <property type="match status" value="1"/>
</dbReference>